<dbReference type="InterPro" id="IPR036291">
    <property type="entry name" value="NAD(P)-bd_dom_sf"/>
</dbReference>
<keyword evidence="3" id="KW-1278">Translocase</keyword>
<dbReference type="GO" id="GO:0050661">
    <property type="term" value="F:NADP binding"/>
    <property type="evidence" value="ECO:0007669"/>
    <property type="project" value="TreeGrafter"/>
</dbReference>
<dbReference type="PANTHER" id="PTHR10160">
    <property type="entry name" value="NAD(P) TRANSHYDROGENASE"/>
    <property type="match status" value="1"/>
</dbReference>
<evidence type="ECO:0000256" key="2">
    <source>
        <dbReference type="ARBA" id="ARBA00022857"/>
    </source>
</evidence>
<dbReference type="GO" id="GO:0008750">
    <property type="term" value="F:proton-translocating NAD(P)+ transhydrogenase activity"/>
    <property type="evidence" value="ECO:0007669"/>
    <property type="project" value="UniProtKB-EC"/>
</dbReference>
<evidence type="ECO:0000256" key="5">
    <source>
        <dbReference type="ARBA" id="ARBA00048202"/>
    </source>
</evidence>
<evidence type="ECO:0000259" key="6">
    <source>
        <dbReference type="SMART" id="SM01002"/>
    </source>
</evidence>
<dbReference type="GO" id="GO:0006740">
    <property type="term" value="P:NADPH regeneration"/>
    <property type="evidence" value="ECO:0007669"/>
    <property type="project" value="TreeGrafter"/>
</dbReference>
<dbReference type="AlphaFoldDB" id="D6PK37"/>
<dbReference type="EC" id="7.1.1.1" evidence="1"/>
<dbReference type="GO" id="GO:0005886">
    <property type="term" value="C:plasma membrane"/>
    <property type="evidence" value="ECO:0007669"/>
    <property type="project" value="TreeGrafter"/>
</dbReference>
<name>D6PK37_9ZZZZ</name>
<dbReference type="EMBL" id="GU943118">
    <property type="protein sequence ID" value="ADD96088.1"/>
    <property type="molecule type" value="Genomic_DNA"/>
</dbReference>
<dbReference type="SUPFAM" id="SSF51735">
    <property type="entry name" value="NAD(P)-binding Rossmann-fold domains"/>
    <property type="match status" value="1"/>
</dbReference>
<dbReference type="Gene3D" id="3.40.50.720">
    <property type="entry name" value="NAD(P)-binding Rossmann-like Domain"/>
    <property type="match status" value="2"/>
</dbReference>
<comment type="catalytic activity">
    <reaction evidence="5">
        <text>NAD(+) + NADPH + H(+)(in) = NADH + NADP(+) + H(+)(out)</text>
        <dbReference type="Rhea" id="RHEA:47992"/>
        <dbReference type="ChEBI" id="CHEBI:15378"/>
        <dbReference type="ChEBI" id="CHEBI:57540"/>
        <dbReference type="ChEBI" id="CHEBI:57783"/>
        <dbReference type="ChEBI" id="CHEBI:57945"/>
        <dbReference type="ChEBI" id="CHEBI:58349"/>
        <dbReference type="EC" id="7.1.1.1"/>
    </reaction>
</comment>
<evidence type="ECO:0000256" key="1">
    <source>
        <dbReference type="ARBA" id="ARBA00012943"/>
    </source>
</evidence>
<proteinExistence type="predicted"/>
<reference evidence="7" key="1">
    <citation type="journal article" date="2010" name="ISME J.">
        <title>Metagenome of the Mediterranean deep chlorophyll maximum studied by direct and fosmid library 454 pyrosequencing.</title>
        <authorList>
            <person name="Ghai R."/>
            <person name="Martin-Cuadrado A.B."/>
            <person name="Molto A.G."/>
            <person name="Heredia I.G."/>
            <person name="Cabrera R."/>
            <person name="Martin J."/>
            <person name="Verdu M."/>
            <person name="Deschamps P."/>
            <person name="Moreira D."/>
            <person name="Lopez-Garcia P."/>
            <person name="Mira A."/>
            <person name="Rodriguez-Valera F."/>
        </authorList>
    </citation>
    <scope>NUCLEOTIDE SEQUENCE</scope>
</reference>
<evidence type="ECO:0000256" key="4">
    <source>
        <dbReference type="ARBA" id="ARBA00023027"/>
    </source>
</evidence>
<dbReference type="Pfam" id="PF01262">
    <property type="entry name" value="AlaDh_PNT_C"/>
    <property type="match status" value="1"/>
</dbReference>
<organism evidence="7">
    <name type="scientific">uncultured organism MedDCM-OCT-S04-C478</name>
    <dbReference type="NCBI Taxonomy" id="743617"/>
    <lineage>
        <taxon>unclassified sequences</taxon>
        <taxon>environmental samples</taxon>
    </lineage>
</organism>
<keyword evidence="2" id="KW-0521">NADP</keyword>
<dbReference type="PANTHER" id="PTHR10160:SF19">
    <property type="entry name" value="PROTON-TRANSLOCATING NAD(P)(+) TRANSHYDROGENASE"/>
    <property type="match status" value="1"/>
</dbReference>
<dbReference type="SMART" id="SM01002">
    <property type="entry name" value="AlaDh_PNT_C"/>
    <property type="match status" value="1"/>
</dbReference>
<keyword evidence="4" id="KW-0520">NAD</keyword>
<accession>D6PK37</accession>
<evidence type="ECO:0000256" key="3">
    <source>
        <dbReference type="ARBA" id="ARBA00022967"/>
    </source>
</evidence>
<feature type="domain" description="Alanine dehydrogenase/pyridine nucleotide transhydrogenase NAD(H)-binding" evidence="6">
    <location>
        <begin position="1"/>
        <end position="139"/>
    </location>
</feature>
<sequence length="161" mass="17325">MILGIGVAGLQAIATAKRLGARVWAFDIRKEAKDQVESLGAKFVEASTEAQDSVYAQEVSEEENQKIQEALKKQVIDSDIVLTFAQIPGKKAPVLIEKSTVENMKENSVIIDLAAGTGGNCEGTEVNKVVDINGVKIVGETDILNTVKHAATKLYSENVRI</sequence>
<evidence type="ECO:0000313" key="7">
    <source>
        <dbReference type="EMBL" id="ADD96088.1"/>
    </source>
</evidence>
<protein>
    <recommendedName>
        <fullName evidence="1">proton-translocating NAD(P)(+) transhydrogenase</fullName>
        <ecNumber evidence="1">7.1.1.1</ecNumber>
    </recommendedName>
</protein>
<dbReference type="InterPro" id="IPR007698">
    <property type="entry name" value="AlaDH/PNT_NAD(H)-bd"/>
</dbReference>